<feature type="region of interest" description="Disordered" evidence="6">
    <location>
        <begin position="323"/>
        <end position="379"/>
    </location>
</feature>
<dbReference type="OrthoDB" id="153872at2759"/>
<dbReference type="InterPro" id="IPR037817">
    <property type="entry name" value="TAF7"/>
</dbReference>
<sequence>MSKPTITLKIGGGSTPAFNLTGRSSSTAGTPTPGSAAPKIRLNMSNGSKPTTPNEIVVKPLPKTKAGRASKPSAKAAANKNGKRIKDESDDGDEHKSRSVAEGAPKKLKLSLGGPKAPTVLKAKFKGKPPKRPLGEGYDSEASDREEDPLVVEEFILRMIPGPDCDYVREAIQEKTIGVPRHQNGADIQMKFIHTEGRRAIVTVRKHHYAATLVDLPCVIEGMKSWDKRGWWKSADICQMLLVFAPIKTEAEAATIELPKIVDPHTFQYPHGLTPPMHFARKRRFRKRISRTAIEAVEDAVEKLLEADLKAESIRHELIEPEVRSRQGSRSFRSPLAYEEEEGYSEDEDADGDIDDGTAYYGHINGNSMHKQEEGEEHDLDADLEADLEAAFEADFDIGTPASNAIAETPIATITSGTPDASGNVNGDSGEESSDASVEDDEADGGSGDEIDDDERARLAQLQGAKEDIDEMEKQLASLQASWEMQVNPILKTRIKGNIEKVKAELQLKKSAIGEGDED</sequence>
<dbReference type="PANTHER" id="PTHR12228:SF0">
    <property type="entry name" value="TATA-BOX BINDING PROTEIN ASSOCIATED FACTOR 7"/>
    <property type="match status" value="1"/>
</dbReference>
<keyword evidence="3" id="KW-0805">Transcription regulation</keyword>
<organism evidence="8">
    <name type="scientific">Pseudogymnoascus destructans</name>
    <dbReference type="NCBI Taxonomy" id="655981"/>
    <lineage>
        <taxon>Eukaryota</taxon>
        <taxon>Fungi</taxon>
        <taxon>Dikarya</taxon>
        <taxon>Ascomycota</taxon>
        <taxon>Pezizomycotina</taxon>
        <taxon>Leotiomycetes</taxon>
        <taxon>Thelebolales</taxon>
        <taxon>Thelebolaceae</taxon>
        <taxon>Pseudogymnoascus</taxon>
    </lineage>
</organism>
<dbReference type="PANTHER" id="PTHR12228">
    <property type="entry name" value="TRANSCRIPTION INITIATION FACTOR TFIID 55 KD SUBUNIT-RELATED"/>
    <property type="match status" value="1"/>
</dbReference>
<evidence type="ECO:0000313" key="8">
    <source>
        <dbReference type="EMBL" id="OAF59095.1"/>
    </source>
</evidence>
<proteinExistence type="inferred from homology"/>
<evidence type="ECO:0000256" key="1">
    <source>
        <dbReference type="ARBA" id="ARBA00004123"/>
    </source>
</evidence>
<evidence type="ECO:0000256" key="2">
    <source>
        <dbReference type="ARBA" id="ARBA00009368"/>
    </source>
</evidence>
<dbReference type="Proteomes" id="UP000077154">
    <property type="component" value="Unassembled WGS sequence"/>
</dbReference>
<feature type="domain" description="TAFII55 protein conserved region" evidence="7">
    <location>
        <begin position="151"/>
        <end position="313"/>
    </location>
</feature>
<protein>
    <recommendedName>
        <fullName evidence="7">TAFII55 protein conserved region domain-containing protein</fullName>
    </recommendedName>
</protein>
<dbReference type="GO" id="GO:0005669">
    <property type="term" value="C:transcription factor TFIID complex"/>
    <property type="evidence" value="ECO:0007669"/>
    <property type="project" value="InterPro"/>
</dbReference>
<reference evidence="8" key="1">
    <citation type="submission" date="2016-03" db="EMBL/GenBank/DDBJ databases">
        <title>Updated assembly of Pseudogymnoascus destructans, the fungus causing white-nose syndrome of bats.</title>
        <authorList>
            <person name="Palmer J.M."/>
            <person name="Drees K.P."/>
            <person name="Foster J.T."/>
            <person name="Lindner D.L."/>
        </authorList>
    </citation>
    <scope>NUCLEOTIDE SEQUENCE [LARGE SCALE GENOMIC DNA]</scope>
    <source>
        <strain evidence="8">20631-21</strain>
    </source>
</reference>
<dbReference type="GeneID" id="36287210"/>
<dbReference type="EMBL" id="KV441394">
    <property type="protein sequence ID" value="OAF59095.1"/>
    <property type="molecule type" value="Genomic_DNA"/>
</dbReference>
<evidence type="ECO:0000256" key="5">
    <source>
        <dbReference type="ARBA" id="ARBA00023242"/>
    </source>
</evidence>
<evidence type="ECO:0000256" key="4">
    <source>
        <dbReference type="ARBA" id="ARBA00023163"/>
    </source>
</evidence>
<feature type="region of interest" description="Disordered" evidence="6">
    <location>
        <begin position="1"/>
        <end position="145"/>
    </location>
</feature>
<accession>A0A177AAF3</accession>
<gene>
    <name evidence="8" type="ORF">VC83_04137</name>
</gene>
<evidence type="ECO:0000256" key="6">
    <source>
        <dbReference type="SAM" id="MobiDB-lite"/>
    </source>
</evidence>
<evidence type="ECO:0000259" key="7">
    <source>
        <dbReference type="SMART" id="SM01370"/>
    </source>
</evidence>
<dbReference type="SMART" id="SM01370">
    <property type="entry name" value="TAFII55_N"/>
    <property type="match status" value="1"/>
</dbReference>
<feature type="compositionally biased region" description="Acidic residues" evidence="6">
    <location>
        <begin position="338"/>
        <end position="356"/>
    </location>
</feature>
<comment type="similarity">
    <text evidence="2">Belongs to the TAF7 family.</text>
</comment>
<dbReference type="CDD" id="cd08047">
    <property type="entry name" value="TAF7"/>
    <property type="match status" value="1"/>
</dbReference>
<feature type="compositionally biased region" description="Polar residues" evidence="6">
    <location>
        <begin position="412"/>
        <end position="426"/>
    </location>
</feature>
<dbReference type="AlphaFoldDB" id="A0A177AAF3"/>
<keyword evidence="5" id="KW-0539">Nucleus</keyword>
<feature type="compositionally biased region" description="Polar residues" evidence="6">
    <location>
        <begin position="43"/>
        <end position="54"/>
    </location>
</feature>
<name>A0A177AAF3_9PEZI</name>
<dbReference type="GO" id="GO:0016251">
    <property type="term" value="F:RNA polymerase II general transcription initiation factor activity"/>
    <property type="evidence" value="ECO:0007669"/>
    <property type="project" value="TreeGrafter"/>
</dbReference>
<dbReference type="eggNOG" id="KOG4011">
    <property type="taxonomic scope" value="Eukaryota"/>
</dbReference>
<dbReference type="RefSeq" id="XP_024324379.1">
    <property type="nucleotide sequence ID" value="XM_024467773.1"/>
</dbReference>
<dbReference type="Pfam" id="PF04658">
    <property type="entry name" value="TAFII55_N"/>
    <property type="match status" value="1"/>
</dbReference>
<dbReference type="GO" id="GO:0051123">
    <property type="term" value="P:RNA polymerase II preinitiation complex assembly"/>
    <property type="evidence" value="ECO:0007669"/>
    <property type="project" value="TreeGrafter"/>
</dbReference>
<dbReference type="InterPro" id="IPR006751">
    <property type="entry name" value="TAFII55_prot_cons_reg"/>
</dbReference>
<evidence type="ECO:0000256" key="3">
    <source>
        <dbReference type="ARBA" id="ARBA00023015"/>
    </source>
</evidence>
<feature type="compositionally biased region" description="Low complexity" evidence="6">
    <location>
        <begin position="21"/>
        <end position="38"/>
    </location>
</feature>
<feature type="region of interest" description="Disordered" evidence="6">
    <location>
        <begin position="410"/>
        <end position="460"/>
    </location>
</feature>
<feature type="compositionally biased region" description="Low complexity" evidence="6">
    <location>
        <begin position="67"/>
        <end position="80"/>
    </location>
</feature>
<comment type="subcellular location">
    <subcellularLocation>
        <location evidence="1">Nucleus</location>
    </subcellularLocation>
</comment>
<dbReference type="VEuPathDB" id="FungiDB:GMDG_04855"/>
<keyword evidence="4" id="KW-0804">Transcription</keyword>
<feature type="compositionally biased region" description="Acidic residues" evidence="6">
    <location>
        <begin position="429"/>
        <end position="454"/>
    </location>
</feature>